<name>J4H3D4_9APHY</name>
<feature type="transmembrane region" description="Helical" evidence="5">
    <location>
        <begin position="255"/>
        <end position="275"/>
    </location>
</feature>
<dbReference type="AlphaFoldDB" id="J4H3D4"/>
<keyword evidence="8" id="KW-1185">Reference proteome</keyword>
<dbReference type="SUPFAM" id="SSF103473">
    <property type="entry name" value="MFS general substrate transporter"/>
    <property type="match status" value="1"/>
</dbReference>
<evidence type="ECO:0000313" key="8">
    <source>
        <dbReference type="Proteomes" id="UP000006352"/>
    </source>
</evidence>
<gene>
    <name evidence="7" type="ORF">FIBRA_05199</name>
</gene>
<dbReference type="InterPro" id="IPR036259">
    <property type="entry name" value="MFS_trans_sf"/>
</dbReference>
<dbReference type="InterPro" id="IPR036188">
    <property type="entry name" value="FAD/NAD-bd_sf"/>
</dbReference>
<dbReference type="PROSITE" id="PS00217">
    <property type="entry name" value="SUGAR_TRANSPORT_2"/>
    <property type="match status" value="1"/>
</dbReference>
<feature type="transmembrane region" description="Helical" evidence="5">
    <location>
        <begin position="421"/>
        <end position="441"/>
    </location>
</feature>
<dbReference type="PROSITE" id="PS50850">
    <property type="entry name" value="MFS"/>
    <property type="match status" value="1"/>
</dbReference>
<organism evidence="7 8">
    <name type="scientific">Fibroporia radiculosa</name>
    <dbReference type="NCBI Taxonomy" id="599839"/>
    <lineage>
        <taxon>Eukaryota</taxon>
        <taxon>Fungi</taxon>
        <taxon>Dikarya</taxon>
        <taxon>Basidiomycota</taxon>
        <taxon>Agaricomycotina</taxon>
        <taxon>Agaricomycetes</taxon>
        <taxon>Polyporales</taxon>
        <taxon>Fibroporiaceae</taxon>
        <taxon>Fibroporia</taxon>
    </lineage>
</organism>
<feature type="transmembrane region" description="Helical" evidence="5">
    <location>
        <begin position="391"/>
        <end position="414"/>
    </location>
</feature>
<sequence>MRSAPKVTVVHRTSEQEVRSYSVSRRESDTVFLVNERRRAVLAEIDSARFSWFHLKVAFVSGAGFFTDAYDIFAINIVAAMMGYVYGSGKSAISDLIFAFNPTVNGLAGQSLSAMEQLGLKVATPAGIIVGQLLFGWLGDLLGRKRIYGLELMIMIIGTFGQTISAPSNSVNVVGILIVWRVFMGIGVGGDYPLSAVISSEFSSVHIRGRIMTAVFANQGWGQLAATITSCVVVSAYRDSLLNDAPNILNNIDQMWRIIIGLGCVPAVVALYFRLTIPETPRFTMDIERNVQKAARDVDAFLATETYTVSPDAAMRRLETKRASKEDFRSYFSKWKNFKVLFGTAYSWFALDIAVYGLGLNSSIILTAIGFGSPSKDLIGAESIFENLKNVSIGNLILSVAGFVPGYWVAFLFIDRWGRKPIQIMGFSLLFVLLVAMGFAYKTLISTSKGTNVFVFLYCLTNFFENFGPNTTTFIIPGEAFPTRYRSTAHGISAASGKLGAVVAQIGFQWLKDIGGPNAFIDHILQIFGFFMLTGIISTLLIPETNQRSLESLSNERQDNFFKEPANEQTNIPKQLPHASHQADPAGYDSRAVWARASQLPQPKGYDPVVYERIDELAEVGLSLCLRPNGLRVLSLVPGFLDSIVGQPLADDAVRHPLGEDTVLSSTEYLAQLQGAPGFSMIGVRRAQFNRMVVEVAQRHGREDVVVTFANGTTDTASFVIECDGLHSNTRICLFGQEPVDFTGLVQVRGGSID</sequence>
<dbReference type="CDD" id="cd17364">
    <property type="entry name" value="MFS_PhT"/>
    <property type="match status" value="1"/>
</dbReference>
<dbReference type="SUPFAM" id="SSF51905">
    <property type="entry name" value="FAD/NAD(P)-binding domain"/>
    <property type="match status" value="1"/>
</dbReference>
<dbReference type="PROSITE" id="PS00216">
    <property type="entry name" value="SUGAR_TRANSPORT_1"/>
    <property type="match status" value="1"/>
</dbReference>
<feature type="domain" description="Major facilitator superfamily (MFS) profile" evidence="6">
    <location>
        <begin position="57"/>
        <end position="547"/>
    </location>
</feature>
<feature type="transmembrane region" description="Helical" evidence="5">
    <location>
        <begin position="171"/>
        <end position="190"/>
    </location>
</feature>
<dbReference type="OrthoDB" id="433512at2759"/>
<feature type="transmembrane region" description="Helical" evidence="5">
    <location>
        <begin position="345"/>
        <end position="371"/>
    </location>
</feature>
<keyword evidence="2 5" id="KW-0812">Transmembrane</keyword>
<dbReference type="PANTHER" id="PTHR24064">
    <property type="entry name" value="SOLUTE CARRIER FAMILY 22 MEMBER"/>
    <property type="match status" value="1"/>
</dbReference>
<feature type="transmembrane region" description="Helical" evidence="5">
    <location>
        <begin position="147"/>
        <end position="165"/>
    </location>
</feature>
<evidence type="ECO:0000313" key="7">
    <source>
        <dbReference type="EMBL" id="CCM03079.1"/>
    </source>
</evidence>
<dbReference type="HOGENOM" id="CLU_001265_46_14_1"/>
<evidence type="ECO:0000256" key="2">
    <source>
        <dbReference type="ARBA" id="ARBA00022692"/>
    </source>
</evidence>
<dbReference type="STRING" id="599839.J4H3D4"/>
<dbReference type="InParanoid" id="J4H3D4"/>
<dbReference type="InterPro" id="IPR005829">
    <property type="entry name" value="Sugar_transporter_CS"/>
</dbReference>
<accession>J4H3D4</accession>
<evidence type="ECO:0000256" key="1">
    <source>
        <dbReference type="ARBA" id="ARBA00004141"/>
    </source>
</evidence>
<dbReference type="InterPro" id="IPR005828">
    <property type="entry name" value="MFS_sugar_transport-like"/>
</dbReference>
<dbReference type="EMBL" id="HE797101">
    <property type="protein sequence ID" value="CCM03079.1"/>
    <property type="molecule type" value="Genomic_DNA"/>
</dbReference>
<dbReference type="InterPro" id="IPR020846">
    <property type="entry name" value="MFS_dom"/>
</dbReference>
<dbReference type="Gene3D" id="3.50.50.60">
    <property type="entry name" value="FAD/NAD(P)-binding domain"/>
    <property type="match status" value="1"/>
</dbReference>
<dbReference type="GO" id="GO:0022857">
    <property type="term" value="F:transmembrane transporter activity"/>
    <property type="evidence" value="ECO:0007669"/>
    <property type="project" value="InterPro"/>
</dbReference>
<dbReference type="Pfam" id="PF00083">
    <property type="entry name" value="Sugar_tr"/>
    <property type="match status" value="1"/>
</dbReference>
<feature type="transmembrane region" description="Helical" evidence="5">
    <location>
        <begin position="57"/>
        <end position="86"/>
    </location>
</feature>
<proteinExistence type="predicted"/>
<dbReference type="RefSeq" id="XP_012182362.1">
    <property type="nucleotide sequence ID" value="XM_012326972.1"/>
</dbReference>
<dbReference type="GeneID" id="24097990"/>
<protein>
    <recommendedName>
        <fullName evidence="6">Major facilitator superfamily (MFS) profile domain-containing protein</fullName>
    </recommendedName>
</protein>
<feature type="transmembrane region" description="Helical" evidence="5">
    <location>
        <begin position="118"/>
        <end position="138"/>
    </location>
</feature>
<keyword evidence="3 5" id="KW-1133">Transmembrane helix</keyword>
<dbReference type="Gene3D" id="1.20.1250.20">
    <property type="entry name" value="MFS general substrate transporter like domains"/>
    <property type="match status" value="1"/>
</dbReference>
<evidence type="ECO:0000259" key="6">
    <source>
        <dbReference type="PROSITE" id="PS50850"/>
    </source>
</evidence>
<feature type="transmembrane region" description="Helical" evidence="5">
    <location>
        <begin position="523"/>
        <end position="542"/>
    </location>
</feature>
<comment type="subcellular location">
    <subcellularLocation>
        <location evidence="1">Membrane</location>
        <topology evidence="1">Multi-pass membrane protein</topology>
    </subcellularLocation>
</comment>
<dbReference type="Proteomes" id="UP000006352">
    <property type="component" value="Unassembled WGS sequence"/>
</dbReference>
<evidence type="ECO:0000256" key="4">
    <source>
        <dbReference type="ARBA" id="ARBA00023136"/>
    </source>
</evidence>
<keyword evidence="4 5" id="KW-0472">Membrane</keyword>
<evidence type="ECO:0000256" key="5">
    <source>
        <dbReference type="SAM" id="Phobius"/>
    </source>
</evidence>
<dbReference type="GO" id="GO:0016020">
    <property type="term" value="C:membrane"/>
    <property type="evidence" value="ECO:0007669"/>
    <property type="project" value="UniProtKB-SubCell"/>
</dbReference>
<evidence type="ECO:0000256" key="3">
    <source>
        <dbReference type="ARBA" id="ARBA00022989"/>
    </source>
</evidence>
<reference evidence="7 8" key="1">
    <citation type="journal article" date="2012" name="Appl. Environ. Microbiol.">
        <title>Short-read sequencing for genomic analysis of the brown rot fungus Fibroporia radiculosa.</title>
        <authorList>
            <person name="Tang J.D."/>
            <person name="Perkins A.D."/>
            <person name="Sonstegard T.S."/>
            <person name="Schroeder S.G."/>
            <person name="Burgess S.C."/>
            <person name="Diehl S.V."/>
        </authorList>
    </citation>
    <scope>NUCLEOTIDE SEQUENCE [LARGE SCALE GENOMIC DNA]</scope>
    <source>
        <strain evidence="7 8">TFFH 294</strain>
    </source>
</reference>